<dbReference type="AlphaFoldDB" id="A0A0P0F345"/>
<dbReference type="GeneID" id="56448584"/>
<evidence type="ECO:0000313" key="2">
    <source>
        <dbReference type="EMBL" id="QCO09966.1"/>
    </source>
</evidence>
<keyword evidence="4" id="KW-1185">Reference proteome</keyword>
<accession>A0A0P0F345</accession>
<dbReference type="KEGG" id="abf:AMK58_05435"/>
<evidence type="ECO:0000313" key="4">
    <source>
        <dbReference type="Proteomes" id="UP001277471"/>
    </source>
</evidence>
<dbReference type="Pfam" id="PF06170">
    <property type="entry name" value="DUF983"/>
    <property type="match status" value="1"/>
</dbReference>
<dbReference type="EMBL" id="CP032339">
    <property type="protein sequence ID" value="QCO09966.1"/>
    <property type="molecule type" value="Genomic_DNA"/>
</dbReference>
<protein>
    <submittedName>
        <fullName evidence="2">DUF983 domain-containing protein</fullName>
    </submittedName>
</protein>
<dbReference type="EMBL" id="JAWXYC010000004">
    <property type="protein sequence ID" value="MDX5953580.1"/>
    <property type="molecule type" value="Genomic_DNA"/>
</dbReference>
<reference evidence="1 4" key="2">
    <citation type="submission" date="2023-11" db="EMBL/GenBank/DDBJ databases">
        <title>MicrobeMod: A computational toolkit for identifying prokaryotic methylation and restriction-modification with nanopore sequencing.</title>
        <authorList>
            <person name="Crits-Christoph A."/>
            <person name="Kang S.C."/>
            <person name="Lee H."/>
            <person name="Ostrov N."/>
        </authorList>
    </citation>
    <scope>NUCLEOTIDE SEQUENCE [LARGE SCALE GENOMIC DNA]</scope>
    <source>
        <strain evidence="1 4">ATCC 29145</strain>
    </source>
</reference>
<dbReference type="Proteomes" id="UP001277471">
    <property type="component" value="Unassembled WGS sequence"/>
</dbReference>
<sequence length="134" mass="14334">MTAEDRAAAVGAEDGARSKTTAALRGLMGQCPACGRGRLLRNYLKPVDHCTHCGEAFGHLRADDAPPWMTILIVGHIIIPAVLSVEQSYEPATWVHLTIWPLLTLLLTGLLLPRCKGVVLGLLWSTGAPGSERA</sequence>
<organism evidence="2 3">
    <name type="scientific">Azospirillum brasilense</name>
    <dbReference type="NCBI Taxonomy" id="192"/>
    <lineage>
        <taxon>Bacteria</taxon>
        <taxon>Pseudomonadati</taxon>
        <taxon>Pseudomonadota</taxon>
        <taxon>Alphaproteobacteria</taxon>
        <taxon>Rhodospirillales</taxon>
        <taxon>Azospirillaceae</taxon>
        <taxon>Azospirillum</taxon>
    </lineage>
</organism>
<evidence type="ECO:0000313" key="3">
    <source>
        <dbReference type="Proteomes" id="UP000298774"/>
    </source>
</evidence>
<evidence type="ECO:0000313" key="1">
    <source>
        <dbReference type="EMBL" id="MDX5953580.1"/>
    </source>
</evidence>
<gene>
    <name evidence="2" type="ORF">D3868_13545</name>
    <name evidence="1" type="ORF">SIM66_20605</name>
</gene>
<name>A0A0P0F345_AZOBR</name>
<dbReference type="InterPro" id="IPR009325">
    <property type="entry name" value="DUF983"/>
</dbReference>
<dbReference type="Proteomes" id="UP000298774">
    <property type="component" value="Chromosome"/>
</dbReference>
<proteinExistence type="predicted"/>
<reference evidence="2 3" key="1">
    <citation type="submission" date="2018-09" db="EMBL/GenBank/DDBJ databases">
        <title>Whole genome based analysis of evolution and adaptive divergence in Indian and Brazilian strains of Azospirillum brasilense.</title>
        <authorList>
            <person name="Singh C."/>
            <person name="Tripathi A.K."/>
        </authorList>
    </citation>
    <scope>NUCLEOTIDE SEQUENCE [LARGE SCALE GENOMIC DNA]</scope>
    <source>
        <strain evidence="2 3">MTCC4038</strain>
    </source>
</reference>
<dbReference type="RefSeq" id="WP_035672668.1">
    <property type="nucleotide sequence ID" value="NZ_CP012914.1"/>
</dbReference>